<evidence type="ECO:0000313" key="1">
    <source>
        <dbReference type="EMBL" id="CAB4842067.1"/>
    </source>
</evidence>
<name>A0A6J7B9G7_9ZZZZ</name>
<accession>A0A6J7B9G7</accession>
<sequence length="44" mass="5187">MLIYAVEDVLLCYVMFKFDNFIGEFRVVESVRVMCIAFGINDYI</sequence>
<dbReference type="EMBL" id="CAFBAA010000009">
    <property type="protein sequence ID" value="CAB4842067.1"/>
    <property type="molecule type" value="Genomic_DNA"/>
</dbReference>
<dbReference type="AlphaFoldDB" id="A0A6J7B9G7"/>
<proteinExistence type="predicted"/>
<organism evidence="1">
    <name type="scientific">freshwater metagenome</name>
    <dbReference type="NCBI Taxonomy" id="449393"/>
    <lineage>
        <taxon>unclassified sequences</taxon>
        <taxon>metagenomes</taxon>
        <taxon>ecological metagenomes</taxon>
    </lineage>
</organism>
<gene>
    <name evidence="1" type="ORF">UFOPK3266_00543</name>
</gene>
<protein>
    <submittedName>
        <fullName evidence="1">Unannotated protein</fullName>
    </submittedName>
</protein>
<reference evidence="1" key="1">
    <citation type="submission" date="2020-05" db="EMBL/GenBank/DDBJ databases">
        <authorList>
            <person name="Chiriac C."/>
            <person name="Salcher M."/>
            <person name="Ghai R."/>
            <person name="Kavagutti S V."/>
        </authorList>
    </citation>
    <scope>NUCLEOTIDE SEQUENCE</scope>
</reference>